<dbReference type="AlphaFoldDB" id="A0AAD0UVZ8"/>
<name>A0AAD0UVZ8_9LEPT</name>
<sequence>MHPKIFIAGFVCVLETAADDRNLRSVAKSRTLVNTDFDKNSVCSRIGSSGSMIQNLKLRNRSIEKMTAIFKNERTTP</sequence>
<dbReference type="Proteomes" id="UP000276407">
    <property type="component" value="Chromosome 1"/>
</dbReference>
<dbReference type="KEGG" id="lkm:EFP84_17620"/>
<accession>A0AAD0UVZ8</accession>
<evidence type="ECO:0000313" key="1">
    <source>
        <dbReference type="EMBL" id="AYV57147.1"/>
    </source>
</evidence>
<organism evidence="1 2">
    <name type="scientific">Leptospira kmetyi</name>
    <dbReference type="NCBI Taxonomy" id="408139"/>
    <lineage>
        <taxon>Bacteria</taxon>
        <taxon>Pseudomonadati</taxon>
        <taxon>Spirochaetota</taxon>
        <taxon>Spirochaetia</taxon>
        <taxon>Leptospirales</taxon>
        <taxon>Leptospiraceae</taxon>
        <taxon>Leptospira</taxon>
    </lineage>
</organism>
<proteinExistence type="predicted"/>
<reference evidence="1 2" key="1">
    <citation type="submission" date="2018-11" db="EMBL/GenBank/DDBJ databases">
        <title>Complete genome sequence of Leptospira kmetyi isolate LS 001/16 from soil sample associated with a leptospirosis patient in Kelantan.</title>
        <authorList>
            <person name="Muhammad Yusoff F."/>
            <person name="Muhammad Yusoff S."/>
            <person name="Ahmad M.N."/>
            <person name="Yusof N.Y."/>
            <person name="Aziah I."/>
        </authorList>
    </citation>
    <scope>NUCLEOTIDE SEQUENCE [LARGE SCALE GENOMIC DNA]</scope>
    <source>
        <strain evidence="1 2">LS 001/16</strain>
    </source>
</reference>
<protein>
    <submittedName>
        <fullName evidence="1">Uncharacterized protein</fullName>
    </submittedName>
</protein>
<evidence type="ECO:0000313" key="2">
    <source>
        <dbReference type="Proteomes" id="UP000276407"/>
    </source>
</evidence>
<gene>
    <name evidence="1" type="ORF">EFP84_17620</name>
</gene>
<dbReference type="EMBL" id="CP033614">
    <property type="protein sequence ID" value="AYV57147.1"/>
    <property type="molecule type" value="Genomic_DNA"/>
</dbReference>